<organism evidence="1 2">
    <name type="scientific">Rotaria sordida</name>
    <dbReference type="NCBI Taxonomy" id="392033"/>
    <lineage>
        <taxon>Eukaryota</taxon>
        <taxon>Metazoa</taxon>
        <taxon>Spiralia</taxon>
        <taxon>Gnathifera</taxon>
        <taxon>Rotifera</taxon>
        <taxon>Eurotatoria</taxon>
        <taxon>Bdelloidea</taxon>
        <taxon>Philodinida</taxon>
        <taxon>Philodinidae</taxon>
        <taxon>Rotaria</taxon>
    </lineage>
</organism>
<dbReference type="Proteomes" id="UP000663882">
    <property type="component" value="Unassembled WGS sequence"/>
</dbReference>
<gene>
    <name evidence="1" type="ORF">RFH988_LOCUS38794</name>
</gene>
<dbReference type="EMBL" id="CAJNOO010011121">
    <property type="protein sequence ID" value="CAF1501829.1"/>
    <property type="molecule type" value="Genomic_DNA"/>
</dbReference>
<dbReference type="AlphaFoldDB" id="A0A815T2B1"/>
<evidence type="ECO:0000313" key="1">
    <source>
        <dbReference type="EMBL" id="CAF1501829.1"/>
    </source>
</evidence>
<reference evidence="1" key="1">
    <citation type="submission" date="2021-02" db="EMBL/GenBank/DDBJ databases">
        <authorList>
            <person name="Nowell W R."/>
        </authorList>
    </citation>
    <scope>NUCLEOTIDE SEQUENCE</scope>
</reference>
<proteinExistence type="predicted"/>
<comment type="caution">
    <text evidence="1">The sequence shown here is derived from an EMBL/GenBank/DDBJ whole genome shotgun (WGS) entry which is preliminary data.</text>
</comment>
<protein>
    <submittedName>
        <fullName evidence="1">Uncharacterized protein</fullName>
    </submittedName>
</protein>
<feature type="non-terminal residue" evidence="1">
    <location>
        <position position="1"/>
    </location>
</feature>
<accession>A0A815T2B1</accession>
<sequence>MPVCGVIDKESENPTYYAIFDDGP</sequence>
<evidence type="ECO:0000313" key="2">
    <source>
        <dbReference type="Proteomes" id="UP000663882"/>
    </source>
</evidence>
<name>A0A815T2B1_9BILA</name>